<sequence length="55" mass="6404">EPIGSLLIRPLLHFLSETNSSFLINLYPYRIYRINSEIPIAFCFSRNILSISETM</sequence>
<dbReference type="GO" id="GO:0016787">
    <property type="term" value="F:hydrolase activity"/>
    <property type="evidence" value="ECO:0007669"/>
    <property type="project" value="UniProtKB-KW"/>
</dbReference>
<feature type="non-terminal residue" evidence="1">
    <location>
        <position position="1"/>
    </location>
</feature>
<keyword evidence="2" id="KW-1185">Reference proteome</keyword>
<evidence type="ECO:0000313" key="1">
    <source>
        <dbReference type="EMBL" id="CAA0827029.1"/>
    </source>
</evidence>
<keyword evidence="1" id="KW-0378">Hydrolase</keyword>
<dbReference type="Proteomes" id="UP001153555">
    <property type="component" value="Unassembled WGS sequence"/>
</dbReference>
<comment type="caution">
    <text evidence="1">The sequence shown here is derived from an EMBL/GenBank/DDBJ whole genome shotgun (WGS) entry which is preliminary data.</text>
</comment>
<reference evidence="1" key="1">
    <citation type="submission" date="2019-12" db="EMBL/GenBank/DDBJ databases">
        <authorList>
            <person name="Scholes J."/>
        </authorList>
    </citation>
    <scope>NUCLEOTIDE SEQUENCE</scope>
</reference>
<organism evidence="1 2">
    <name type="scientific">Striga hermonthica</name>
    <name type="common">Purple witchweed</name>
    <name type="synonym">Buchnera hermonthica</name>
    <dbReference type="NCBI Taxonomy" id="68872"/>
    <lineage>
        <taxon>Eukaryota</taxon>
        <taxon>Viridiplantae</taxon>
        <taxon>Streptophyta</taxon>
        <taxon>Embryophyta</taxon>
        <taxon>Tracheophyta</taxon>
        <taxon>Spermatophyta</taxon>
        <taxon>Magnoliopsida</taxon>
        <taxon>eudicotyledons</taxon>
        <taxon>Gunneridae</taxon>
        <taxon>Pentapetalae</taxon>
        <taxon>asterids</taxon>
        <taxon>lamiids</taxon>
        <taxon>Lamiales</taxon>
        <taxon>Orobanchaceae</taxon>
        <taxon>Buchnereae</taxon>
        <taxon>Striga</taxon>
    </lineage>
</organism>
<protein>
    <submittedName>
        <fullName evidence="1">Glycosyl hydrolase superfamily protein</fullName>
    </submittedName>
</protein>
<proteinExistence type="predicted"/>
<gene>
    <name evidence="1" type="ORF">SHERM_22725</name>
</gene>
<evidence type="ECO:0000313" key="2">
    <source>
        <dbReference type="Proteomes" id="UP001153555"/>
    </source>
</evidence>
<dbReference type="AlphaFoldDB" id="A0A9N7NAN6"/>
<accession>A0A9N7NAN6</accession>
<name>A0A9N7NAN6_STRHE</name>
<dbReference type="EMBL" id="CACSLK010027679">
    <property type="protein sequence ID" value="CAA0827029.1"/>
    <property type="molecule type" value="Genomic_DNA"/>
</dbReference>
<dbReference type="Gene3D" id="3.20.20.80">
    <property type="entry name" value="Glycosidases"/>
    <property type="match status" value="1"/>
</dbReference>
<dbReference type="OrthoDB" id="1293114at2759"/>